<reference evidence="2 3" key="1">
    <citation type="submission" date="2020-03" db="EMBL/GenBank/DDBJ databases">
        <title>Whole genome shotgun sequence of Phytohabitans houttuyneae NBRC 108639.</title>
        <authorList>
            <person name="Komaki H."/>
            <person name="Tamura T."/>
        </authorList>
    </citation>
    <scope>NUCLEOTIDE SEQUENCE [LARGE SCALE GENOMIC DNA]</scope>
    <source>
        <strain evidence="2 3">NBRC 108639</strain>
    </source>
</reference>
<dbReference type="AlphaFoldDB" id="A0A6V8KJP5"/>
<evidence type="ECO:0000313" key="3">
    <source>
        <dbReference type="Proteomes" id="UP000482800"/>
    </source>
</evidence>
<name>A0A6V8KJP5_9ACTN</name>
<comment type="caution">
    <text evidence="2">The sequence shown here is derived from an EMBL/GenBank/DDBJ whole genome shotgun (WGS) entry which is preliminary data.</text>
</comment>
<dbReference type="Proteomes" id="UP000482800">
    <property type="component" value="Unassembled WGS sequence"/>
</dbReference>
<evidence type="ECO:0000313" key="2">
    <source>
        <dbReference type="EMBL" id="GFJ80895.1"/>
    </source>
</evidence>
<feature type="compositionally biased region" description="Low complexity" evidence="1">
    <location>
        <begin position="22"/>
        <end position="35"/>
    </location>
</feature>
<feature type="region of interest" description="Disordered" evidence="1">
    <location>
        <begin position="22"/>
        <end position="62"/>
    </location>
</feature>
<protein>
    <submittedName>
        <fullName evidence="2">Uncharacterized protein</fullName>
    </submittedName>
</protein>
<feature type="compositionally biased region" description="Gly residues" evidence="1">
    <location>
        <begin position="51"/>
        <end position="62"/>
    </location>
</feature>
<reference evidence="2 3" key="2">
    <citation type="submission" date="2020-03" db="EMBL/GenBank/DDBJ databases">
        <authorList>
            <person name="Ichikawa N."/>
            <person name="Kimura A."/>
            <person name="Kitahashi Y."/>
            <person name="Uohara A."/>
        </authorList>
    </citation>
    <scope>NUCLEOTIDE SEQUENCE [LARGE SCALE GENOMIC DNA]</scope>
    <source>
        <strain evidence="2 3">NBRC 108639</strain>
    </source>
</reference>
<gene>
    <name evidence="2" type="ORF">Phou_050750</name>
</gene>
<dbReference type="EMBL" id="BLPF01000002">
    <property type="protein sequence ID" value="GFJ80895.1"/>
    <property type="molecule type" value="Genomic_DNA"/>
</dbReference>
<keyword evidence="3" id="KW-1185">Reference proteome</keyword>
<proteinExistence type="predicted"/>
<evidence type="ECO:0000256" key="1">
    <source>
        <dbReference type="SAM" id="MobiDB-lite"/>
    </source>
</evidence>
<accession>A0A6V8KJP5</accession>
<organism evidence="2 3">
    <name type="scientific">Phytohabitans houttuyneae</name>
    <dbReference type="NCBI Taxonomy" id="1076126"/>
    <lineage>
        <taxon>Bacteria</taxon>
        <taxon>Bacillati</taxon>
        <taxon>Actinomycetota</taxon>
        <taxon>Actinomycetes</taxon>
        <taxon>Micromonosporales</taxon>
        <taxon>Micromonosporaceae</taxon>
    </lineage>
</organism>
<sequence length="141" mass="14300">MVHVDYDRVRWLRRRTIAAASGMSTGSAAGDTSGTDPRPAAWPPGSAFGNTLGGSGSGSGCGSGCGCGCGSVRRDVVEKATAANVNLARVPDSDASRLDELIGVFQTTDHESADVCRGSSRAASVRTGPAFSAAAHRLPYG</sequence>